<protein>
    <submittedName>
        <fullName evidence="1">Uncharacterized protein</fullName>
    </submittedName>
</protein>
<sequence length="47" mass="5292">MPSSLPLASSRDDFGRIFLRPSPLALRPTLESSLFLPTADSTRLFWK</sequence>
<dbReference type="EMBL" id="GBRH01173689">
    <property type="protein sequence ID" value="JAE24207.1"/>
    <property type="molecule type" value="Transcribed_RNA"/>
</dbReference>
<name>A0A0A9GIA9_ARUDO</name>
<dbReference type="AlphaFoldDB" id="A0A0A9GIA9"/>
<reference evidence="1" key="1">
    <citation type="submission" date="2014-09" db="EMBL/GenBank/DDBJ databases">
        <authorList>
            <person name="Magalhaes I.L.F."/>
            <person name="Oliveira U."/>
            <person name="Santos F.R."/>
            <person name="Vidigal T.H.D.A."/>
            <person name="Brescovit A.D."/>
            <person name="Santos A.J."/>
        </authorList>
    </citation>
    <scope>NUCLEOTIDE SEQUENCE</scope>
    <source>
        <tissue evidence="1">Shoot tissue taken approximately 20 cm above the soil surface</tissue>
    </source>
</reference>
<accession>A0A0A9GIA9</accession>
<proteinExistence type="predicted"/>
<evidence type="ECO:0000313" key="1">
    <source>
        <dbReference type="EMBL" id="JAE24207.1"/>
    </source>
</evidence>
<organism evidence="1">
    <name type="scientific">Arundo donax</name>
    <name type="common">Giant reed</name>
    <name type="synonym">Donax arundinaceus</name>
    <dbReference type="NCBI Taxonomy" id="35708"/>
    <lineage>
        <taxon>Eukaryota</taxon>
        <taxon>Viridiplantae</taxon>
        <taxon>Streptophyta</taxon>
        <taxon>Embryophyta</taxon>
        <taxon>Tracheophyta</taxon>
        <taxon>Spermatophyta</taxon>
        <taxon>Magnoliopsida</taxon>
        <taxon>Liliopsida</taxon>
        <taxon>Poales</taxon>
        <taxon>Poaceae</taxon>
        <taxon>PACMAD clade</taxon>
        <taxon>Arundinoideae</taxon>
        <taxon>Arundineae</taxon>
        <taxon>Arundo</taxon>
    </lineage>
</organism>
<reference evidence="1" key="2">
    <citation type="journal article" date="2015" name="Data Brief">
        <title>Shoot transcriptome of the giant reed, Arundo donax.</title>
        <authorList>
            <person name="Barrero R.A."/>
            <person name="Guerrero F.D."/>
            <person name="Moolhuijzen P."/>
            <person name="Goolsby J.A."/>
            <person name="Tidwell J."/>
            <person name="Bellgard S.E."/>
            <person name="Bellgard M.I."/>
        </authorList>
    </citation>
    <scope>NUCLEOTIDE SEQUENCE</scope>
    <source>
        <tissue evidence="1">Shoot tissue taken approximately 20 cm above the soil surface</tissue>
    </source>
</reference>